<dbReference type="HAMAP" id="MF_00187">
    <property type="entry name" value="FdhD"/>
    <property type="match status" value="1"/>
</dbReference>
<dbReference type="Gene3D" id="3.10.20.10">
    <property type="match status" value="1"/>
</dbReference>
<dbReference type="PANTHER" id="PTHR30592">
    <property type="entry name" value="FORMATE DEHYDROGENASE"/>
    <property type="match status" value="1"/>
</dbReference>
<gene>
    <name evidence="3 5" type="primary">fdhD</name>
    <name evidence="5" type="ORF">POM99_02730</name>
</gene>
<comment type="subcellular location">
    <subcellularLocation>
        <location evidence="3">Cytoplasm</location>
    </subcellularLocation>
</comment>
<dbReference type="SUPFAM" id="SSF53927">
    <property type="entry name" value="Cytidine deaminase-like"/>
    <property type="match status" value="1"/>
</dbReference>
<dbReference type="InterPro" id="IPR016193">
    <property type="entry name" value="Cytidine_deaminase-like"/>
</dbReference>
<dbReference type="PANTHER" id="PTHR30592:SF1">
    <property type="entry name" value="SULFUR CARRIER PROTEIN FDHD"/>
    <property type="match status" value="1"/>
</dbReference>
<dbReference type="NCBIfam" id="TIGR00129">
    <property type="entry name" value="fdhD_narQ"/>
    <property type="match status" value="1"/>
</dbReference>
<keyword evidence="1 3" id="KW-0963">Cytoplasm</keyword>
<keyword evidence="2 3" id="KW-0501">Molybdenum cofactor biosynthesis</keyword>
<feature type="compositionally biased region" description="Basic and acidic residues" evidence="4">
    <location>
        <begin position="10"/>
        <end position="26"/>
    </location>
</feature>
<evidence type="ECO:0000313" key="5">
    <source>
        <dbReference type="EMBL" id="MDF8332106.1"/>
    </source>
</evidence>
<feature type="active site" description="Cysteine persulfide intermediate" evidence="3">
    <location>
        <position position="113"/>
    </location>
</feature>
<comment type="function">
    <text evidence="3">Required for formate dehydrogenase (FDH) activity. Acts as a sulfur carrier protein that transfers sulfur from IscS to the molybdenum cofactor prior to its insertion into FDH.</text>
</comment>
<dbReference type="EMBL" id="JAROCY010000002">
    <property type="protein sequence ID" value="MDF8332106.1"/>
    <property type="molecule type" value="Genomic_DNA"/>
</dbReference>
<comment type="similarity">
    <text evidence="3">Belongs to the FdhD family.</text>
</comment>
<evidence type="ECO:0000256" key="4">
    <source>
        <dbReference type="SAM" id="MobiDB-lite"/>
    </source>
</evidence>
<feature type="region of interest" description="Disordered" evidence="4">
    <location>
        <begin position="1"/>
        <end position="26"/>
    </location>
</feature>
<proteinExistence type="inferred from homology"/>
<evidence type="ECO:0000256" key="3">
    <source>
        <dbReference type="HAMAP-Rule" id="MF_00187"/>
    </source>
</evidence>
<evidence type="ECO:0000256" key="2">
    <source>
        <dbReference type="ARBA" id="ARBA00023150"/>
    </source>
</evidence>
<protein>
    <recommendedName>
        <fullName evidence="3">Sulfur carrier protein FdhD</fullName>
    </recommendedName>
</protein>
<evidence type="ECO:0000256" key="1">
    <source>
        <dbReference type="ARBA" id="ARBA00022490"/>
    </source>
</evidence>
<accession>A0ABT6CDV9</accession>
<dbReference type="Gene3D" id="3.40.140.10">
    <property type="entry name" value="Cytidine Deaminase, domain 2"/>
    <property type="match status" value="1"/>
</dbReference>
<dbReference type="InterPro" id="IPR003786">
    <property type="entry name" value="FdhD"/>
</dbReference>
<dbReference type="RefSeq" id="WP_277275266.1">
    <property type="nucleotide sequence ID" value="NZ_JAROCY010000002.1"/>
</dbReference>
<organism evidence="5 6">
    <name type="scientific">Novosphingobium cyanobacteriorum</name>
    <dbReference type="NCBI Taxonomy" id="3024215"/>
    <lineage>
        <taxon>Bacteria</taxon>
        <taxon>Pseudomonadati</taxon>
        <taxon>Pseudomonadota</taxon>
        <taxon>Alphaproteobacteria</taxon>
        <taxon>Sphingomonadales</taxon>
        <taxon>Sphingomonadaceae</taxon>
        <taxon>Novosphingobium</taxon>
    </lineage>
</organism>
<dbReference type="Pfam" id="PF02634">
    <property type="entry name" value="FdhD-NarQ"/>
    <property type="match status" value="1"/>
</dbReference>
<keyword evidence="6" id="KW-1185">Reference proteome</keyword>
<dbReference type="PIRSF" id="PIRSF015626">
    <property type="entry name" value="FdhD"/>
    <property type="match status" value="1"/>
</dbReference>
<reference evidence="5 6" key="1">
    <citation type="submission" date="2023-03" db="EMBL/GenBank/DDBJ databases">
        <title>Novosphingobium cyanobacteriorum sp. nov., isolated from a eutrophic reservoir during the Microcystis bloom period.</title>
        <authorList>
            <person name="Kang M."/>
            <person name="Le V."/>
            <person name="Ko S.-R."/>
            <person name="Lee S.-A."/>
            <person name="Ahn C.-Y."/>
        </authorList>
    </citation>
    <scope>NUCLEOTIDE SEQUENCE [LARGE SCALE GENOMIC DNA]</scope>
    <source>
        <strain evidence="5 6">HBC54</strain>
    </source>
</reference>
<comment type="caution">
    <text evidence="3">Lacks conserved residue(s) required for the propagation of feature annotation.</text>
</comment>
<dbReference type="Proteomes" id="UP001222770">
    <property type="component" value="Unassembled WGS sequence"/>
</dbReference>
<comment type="caution">
    <text evidence="5">The sequence shown here is derived from an EMBL/GenBank/DDBJ whole genome shotgun (WGS) entry which is preliminary data.</text>
</comment>
<name>A0ABT6CDV9_9SPHN</name>
<sequence>MPVEGAQPHPFREVHEDGRAPAERTRPLAIETPIALEINGIGYAVMMATPIDLTDYALGFCISEQLIASKQQFLSADAVEVPSGGWMLRIQLEAAAGAPLMERARLRLAEGSCGLCGIESLQQVLKPLQSISTPSQPVSTHVFSALRALPEHQPLGRETRAVHAAAFCTPEGEIVLAREDVGRHNAFDKLIGALAHAGIDPSTGFALLTARCSFELVQKAIIAGMPALATLSAASTMAVEQARRHGLHLITLLRDDSYLES</sequence>
<evidence type="ECO:0000313" key="6">
    <source>
        <dbReference type="Proteomes" id="UP001222770"/>
    </source>
</evidence>